<dbReference type="InterPro" id="IPR032675">
    <property type="entry name" value="LRR_dom_sf"/>
</dbReference>
<dbReference type="EMBL" id="CP144692">
    <property type="protein sequence ID" value="WVY95987.1"/>
    <property type="molecule type" value="Genomic_DNA"/>
</dbReference>
<feature type="transmembrane region" description="Helical" evidence="10">
    <location>
        <begin position="1209"/>
        <end position="1233"/>
    </location>
</feature>
<proteinExistence type="inferred from homology"/>
<keyword evidence="6" id="KW-0677">Repeat</keyword>
<dbReference type="SUPFAM" id="SSF52047">
    <property type="entry name" value="RNI-like"/>
    <property type="match status" value="1"/>
</dbReference>
<dbReference type="Pfam" id="PF13855">
    <property type="entry name" value="LRR_8"/>
    <property type="match status" value="3"/>
</dbReference>
<evidence type="ECO:0000256" key="5">
    <source>
        <dbReference type="ARBA" id="ARBA00022692"/>
    </source>
</evidence>
<evidence type="ECO:0000313" key="13">
    <source>
        <dbReference type="Proteomes" id="UP001374535"/>
    </source>
</evidence>
<dbReference type="GO" id="GO:0005886">
    <property type="term" value="C:plasma membrane"/>
    <property type="evidence" value="ECO:0007669"/>
    <property type="project" value="UniProtKB-SubCell"/>
</dbReference>
<dbReference type="Gene3D" id="3.80.10.10">
    <property type="entry name" value="Ribonuclease Inhibitor"/>
    <property type="match status" value="6"/>
</dbReference>
<keyword evidence="9" id="KW-0325">Glycoprotein</keyword>
<evidence type="ECO:0000259" key="11">
    <source>
        <dbReference type="Pfam" id="PF08263"/>
    </source>
</evidence>
<dbReference type="InterPro" id="IPR013210">
    <property type="entry name" value="LRR_N_plant-typ"/>
</dbReference>
<dbReference type="PANTHER" id="PTHR48062:SF21">
    <property type="entry name" value="RECEPTOR-LIKE PROTEIN 12"/>
    <property type="match status" value="1"/>
</dbReference>
<dbReference type="SMART" id="SM00369">
    <property type="entry name" value="LRR_TYP"/>
    <property type="match status" value="15"/>
</dbReference>
<dbReference type="FunFam" id="3.80.10.10:FF:000111">
    <property type="entry name" value="LRR receptor-like serine/threonine-protein kinase ERECTA"/>
    <property type="match status" value="1"/>
</dbReference>
<accession>A0AAQ3MRG2</accession>
<dbReference type="Pfam" id="PF08263">
    <property type="entry name" value="LRRNT_2"/>
    <property type="match status" value="1"/>
</dbReference>
<evidence type="ECO:0000256" key="7">
    <source>
        <dbReference type="ARBA" id="ARBA00022989"/>
    </source>
</evidence>
<evidence type="ECO:0000256" key="6">
    <source>
        <dbReference type="ARBA" id="ARBA00022737"/>
    </source>
</evidence>
<keyword evidence="3" id="KW-1003">Cell membrane</keyword>
<dbReference type="FunFam" id="3.80.10.10:FF:000213">
    <property type="entry name" value="Tyrosine-sulfated glycopeptide receptor 1"/>
    <property type="match status" value="1"/>
</dbReference>
<keyword evidence="13" id="KW-1185">Reference proteome</keyword>
<dbReference type="InterPro" id="IPR051502">
    <property type="entry name" value="RLP_Defense_Trigger"/>
</dbReference>
<evidence type="ECO:0000256" key="2">
    <source>
        <dbReference type="ARBA" id="ARBA00009592"/>
    </source>
</evidence>
<dbReference type="PRINTS" id="PR00019">
    <property type="entry name" value="LEURICHRPT"/>
</dbReference>
<keyword evidence="8 10" id="KW-0472">Membrane</keyword>
<name>A0AAQ3MRG2_VIGMU</name>
<dbReference type="Pfam" id="PF00560">
    <property type="entry name" value="LRR_1"/>
    <property type="match status" value="9"/>
</dbReference>
<evidence type="ECO:0000313" key="12">
    <source>
        <dbReference type="EMBL" id="WVY95987.1"/>
    </source>
</evidence>
<comment type="similarity">
    <text evidence="2">Belongs to the RLP family.</text>
</comment>
<reference evidence="12 13" key="1">
    <citation type="journal article" date="2023" name="Life. Sci Alliance">
        <title>Evolutionary insights into 3D genome organization and epigenetic landscape of Vigna mungo.</title>
        <authorList>
            <person name="Junaid A."/>
            <person name="Singh B."/>
            <person name="Bhatia S."/>
        </authorList>
    </citation>
    <scope>NUCLEOTIDE SEQUENCE [LARGE SCALE GENOMIC DNA]</scope>
    <source>
        <strain evidence="12">Urdbean</strain>
    </source>
</reference>
<sequence length="1251" mass="142295">MKRKWKSVFPQLSSYLRDGEEVVDAMYWRKMKSMRVCFLIFLLLETMCCEGCWTEEKQALLGLHSLSYDHFSSWNVYTDCCEWQGVYCNSSTGRIFDLSFEGWKSTQQYINYSDFSVFKDLKYLFLPSNIVGCVGDAALLPNLQLLSLRNNYLDNATTILSCLDGLPSLKCLYLSDNKFSTSSLNHVFESVSPKLRSNLEVLDISCNYLTNDILPSLEGFTSLKELYLAGNELDSDFNFKGLWSKLRNLEVLDFSYSQTDIGSALSELSSLKSLYLGNSELSWRSIYNISKLSSLEVLDLSWSYLNESENILGSLKENNIFKWPTTLQQLSLSGNSLSNTFLSSLRELPHLQYIDLSENQFEGALDISENETFKWPTNLQRLHLSSNSLNNSFLSSLRDLLHLQYLDLSYNKLEGTLDISENDRFHWPTNLQELILRGNILSNKFVSSLSGLPHLHYLDLSQNQFEGTLDISGLLTLSNLTLLSLSNNNIHNFVAYQGTKSLSRLDFLDLDLNMIDGNKLRESLRTLSLSIRELSISYNNLTGTIVAEDWYKMNKLEELNLEDNGFEGYFPSSFVNMTSLRKLEISQNNFIGRFDSTIATLTSLEHFGFIENQFEVPISFLPFANHSNLKVILGEGNKIILDSQYNLHTYVPKFQLSMLSLSSNIETSPLRLPRFLLYQKDLITLDFSDLKLETRFPHWLLENNTKMSKVIFRNCSLTGTMQLPLHPLFELQRIDVSDNTIIGKIPSKNISSVYPYLEYLNMSRNYFQGSIPHEFNQMKYLFELDLSNNQLSGEVSDEIFEAAQELVLLILSNNKFEGPIFTIPASLESLSLNDNNFSGELPRNIFNTSIVSLDVSNNHFVGKIPSLLTNFSRLAELRMSNNHFEGFIPSELTQLEDLRYLDLSQNNLIGLVPSFLNSSVKYIHLSNNHLTRLSKRMFNESSHLVMLDLNYNEISGNIQDMMQDLSYTKLNFLLLKGNHINGDIPKQLCELIDLTMLDLSDNEFSGEIPHCLGTMPFDNTNLDPLLKASKGSFFVEEYGQAPLPSEHKKEKASFTSKRSTYIYTGSILGYMSGIDLSLNKLKGNIPNELGNLTRIRALNLSHNDLIGQIPDSFSNLVQTESLDLSFNKLNGQIPPKLNILTSLEVLSVAHNNLSGPIPEWTNQFATFDENSYEGNPFLCGPPLKSCNPSSTTISNDSNTDKDNGSFVDMYVFCVSFVVSYTLALLATTGALYINPYWRQAWFYYLELLSLN</sequence>
<dbReference type="SUPFAM" id="SSF52075">
    <property type="entry name" value="Outer arm dynein light chain 1"/>
    <property type="match status" value="1"/>
</dbReference>
<organism evidence="12 13">
    <name type="scientific">Vigna mungo</name>
    <name type="common">Black gram</name>
    <name type="synonym">Phaseolus mungo</name>
    <dbReference type="NCBI Taxonomy" id="3915"/>
    <lineage>
        <taxon>Eukaryota</taxon>
        <taxon>Viridiplantae</taxon>
        <taxon>Streptophyta</taxon>
        <taxon>Embryophyta</taxon>
        <taxon>Tracheophyta</taxon>
        <taxon>Spermatophyta</taxon>
        <taxon>Magnoliopsida</taxon>
        <taxon>eudicotyledons</taxon>
        <taxon>Gunneridae</taxon>
        <taxon>Pentapetalae</taxon>
        <taxon>rosids</taxon>
        <taxon>fabids</taxon>
        <taxon>Fabales</taxon>
        <taxon>Fabaceae</taxon>
        <taxon>Papilionoideae</taxon>
        <taxon>50 kb inversion clade</taxon>
        <taxon>NPAAA clade</taxon>
        <taxon>indigoferoid/millettioid clade</taxon>
        <taxon>Phaseoleae</taxon>
        <taxon>Vigna</taxon>
    </lineage>
</organism>
<evidence type="ECO:0000256" key="1">
    <source>
        <dbReference type="ARBA" id="ARBA00004251"/>
    </source>
</evidence>
<comment type="subcellular location">
    <subcellularLocation>
        <location evidence="1">Cell membrane</location>
        <topology evidence="1">Single-pass type I membrane protein</topology>
    </subcellularLocation>
</comment>
<keyword evidence="7 10" id="KW-1133">Transmembrane helix</keyword>
<feature type="domain" description="Leucine-rich repeat-containing N-terminal plant-type" evidence="11">
    <location>
        <begin position="55"/>
        <end position="89"/>
    </location>
</feature>
<evidence type="ECO:0000256" key="3">
    <source>
        <dbReference type="ARBA" id="ARBA00022475"/>
    </source>
</evidence>
<protein>
    <recommendedName>
        <fullName evidence="11">Leucine-rich repeat-containing N-terminal plant-type domain-containing protein</fullName>
    </recommendedName>
</protein>
<keyword evidence="4" id="KW-0433">Leucine-rich repeat</keyword>
<evidence type="ECO:0000256" key="9">
    <source>
        <dbReference type="ARBA" id="ARBA00023180"/>
    </source>
</evidence>
<feature type="non-terminal residue" evidence="12">
    <location>
        <position position="1"/>
    </location>
</feature>
<evidence type="ECO:0000256" key="10">
    <source>
        <dbReference type="SAM" id="Phobius"/>
    </source>
</evidence>
<dbReference type="SUPFAM" id="SSF52058">
    <property type="entry name" value="L domain-like"/>
    <property type="match status" value="3"/>
</dbReference>
<dbReference type="AlphaFoldDB" id="A0AAQ3MRG2"/>
<dbReference type="InterPro" id="IPR001611">
    <property type="entry name" value="Leu-rich_rpt"/>
</dbReference>
<keyword evidence="5 10" id="KW-0812">Transmembrane</keyword>
<gene>
    <name evidence="12" type="ORF">V8G54_028138</name>
</gene>
<evidence type="ECO:0000256" key="4">
    <source>
        <dbReference type="ARBA" id="ARBA00022614"/>
    </source>
</evidence>
<dbReference type="Proteomes" id="UP001374535">
    <property type="component" value="Chromosome 9"/>
</dbReference>
<evidence type="ECO:0000256" key="8">
    <source>
        <dbReference type="ARBA" id="ARBA00023136"/>
    </source>
</evidence>
<dbReference type="PANTHER" id="PTHR48062">
    <property type="entry name" value="RECEPTOR-LIKE PROTEIN 14"/>
    <property type="match status" value="1"/>
</dbReference>
<dbReference type="SMART" id="SM00365">
    <property type="entry name" value="LRR_SD22"/>
    <property type="match status" value="10"/>
</dbReference>
<dbReference type="InterPro" id="IPR003591">
    <property type="entry name" value="Leu-rich_rpt_typical-subtyp"/>
</dbReference>